<reference evidence="14 15" key="1">
    <citation type="submission" date="2014-06" db="EMBL/GenBank/DDBJ databases">
        <title>Genome evolution of avian class.</title>
        <authorList>
            <person name="Zhang G."/>
            <person name="Li C."/>
        </authorList>
    </citation>
    <scope>NUCLEOTIDE SEQUENCE [LARGE SCALE GENOMIC DNA]</scope>
    <source>
        <strain evidence="14">BGI_N309</strain>
    </source>
</reference>
<keyword evidence="7" id="KW-0539">Nucleus</keyword>
<feature type="domain" description="Gem-associated protein 6 Sm-like" evidence="13">
    <location>
        <begin position="1"/>
        <end position="79"/>
    </location>
</feature>
<evidence type="ECO:0000259" key="13">
    <source>
        <dbReference type="Pfam" id="PF06372"/>
    </source>
</evidence>
<dbReference type="Gene3D" id="2.30.30.100">
    <property type="match status" value="1"/>
</dbReference>
<evidence type="ECO:0000313" key="14">
    <source>
        <dbReference type="EMBL" id="KGL77561.1"/>
    </source>
</evidence>
<dbReference type="AlphaFoldDB" id="A0A099Z731"/>
<evidence type="ECO:0000256" key="1">
    <source>
        <dbReference type="ARBA" id="ARBA00004496"/>
    </source>
</evidence>
<evidence type="ECO:0000256" key="11">
    <source>
        <dbReference type="ARBA" id="ARBA00067670"/>
    </source>
</evidence>
<keyword evidence="15" id="KW-1185">Reference proteome</keyword>
<evidence type="ECO:0000256" key="9">
    <source>
        <dbReference type="ARBA" id="ARBA00059373"/>
    </source>
</evidence>
<evidence type="ECO:0000256" key="6">
    <source>
        <dbReference type="ARBA" id="ARBA00023187"/>
    </source>
</evidence>
<comment type="function">
    <text evidence="9">The SMN complex catalyzes the assembly of small nuclear ribonucleoproteins (snRNPs), the building blocks of the spliceosome, and thereby plays an important role in the splicing of cellular pre-mRNAs. Most spliceosomal snRNPs contain a common set of Sm proteins SNRPB, SNRPD1, SNRPD2, SNRPD3, SNRPE, SNRPF and SNRPG that assemble in a heptameric protein ring on the Sm site of the small nuclear RNA to form the core snRNP (Sm core). In the cytosol, the Sm proteins SNRPD1, SNRPD2, SNRPE, SNRPF and SNRPG are trapped in an inactive 6S pICln-Sm complex by the chaperone CLNS1A that controls the assembly of the core snRNP. To assemble core snRNPs, the SMN complex accepts the trapped 5Sm proteins from CLNS1A forming an intermediate. Binding of snRNA inside 5Sm triggers eviction of the SMN complex, thereby allowing binding of SNRPD3 and SNRPB to complete assembly of the core snRNP.</text>
</comment>
<keyword evidence="5" id="KW-0507">mRNA processing</keyword>
<evidence type="ECO:0000256" key="10">
    <source>
        <dbReference type="ARBA" id="ARBA00065613"/>
    </source>
</evidence>
<dbReference type="Proteomes" id="UP000053641">
    <property type="component" value="Unassembled WGS sequence"/>
</dbReference>
<dbReference type="GO" id="GO:0000387">
    <property type="term" value="P:spliceosomal snRNP assembly"/>
    <property type="evidence" value="ECO:0007669"/>
    <property type="project" value="TreeGrafter"/>
</dbReference>
<dbReference type="PANTHER" id="PTHR14710:SF2">
    <property type="entry name" value="GEM-ASSOCIATED PROTEIN 6"/>
    <property type="match status" value="1"/>
</dbReference>
<protein>
    <recommendedName>
        <fullName evidence="11">Gem-associated protein 6</fullName>
    </recommendedName>
</protein>
<keyword evidence="3" id="KW-0963">Cytoplasm</keyword>
<evidence type="ECO:0000256" key="12">
    <source>
        <dbReference type="SAM" id="MobiDB-lite"/>
    </source>
</evidence>
<evidence type="ECO:0000256" key="7">
    <source>
        <dbReference type="ARBA" id="ARBA00023242"/>
    </source>
</evidence>
<dbReference type="STRING" id="94827.A0A099Z731"/>
<feature type="region of interest" description="Disordered" evidence="12">
    <location>
        <begin position="85"/>
        <end position="106"/>
    </location>
</feature>
<accession>A0A099Z731</accession>
<proteinExistence type="predicted"/>
<dbReference type="FunFam" id="2.30.30.100:FF:000038">
    <property type="entry name" value="Gem-associated protein 6"/>
    <property type="match status" value="1"/>
</dbReference>
<evidence type="ECO:0000256" key="2">
    <source>
        <dbReference type="ARBA" id="ARBA00004642"/>
    </source>
</evidence>
<dbReference type="PANTHER" id="PTHR14710">
    <property type="entry name" value="GEM-ASSOCIATED PROTEIN 6"/>
    <property type="match status" value="1"/>
</dbReference>
<gene>
    <name evidence="14" type="ORF">N309_01784</name>
</gene>
<dbReference type="GO" id="GO:0097504">
    <property type="term" value="C:Gemini of Cajal bodies"/>
    <property type="evidence" value="ECO:0007669"/>
    <property type="project" value="UniProtKB-SubCell"/>
</dbReference>
<evidence type="ECO:0000256" key="4">
    <source>
        <dbReference type="ARBA" id="ARBA00022553"/>
    </source>
</evidence>
<feature type="non-terminal residue" evidence="14">
    <location>
        <position position="106"/>
    </location>
</feature>
<dbReference type="InterPro" id="IPR046857">
    <property type="entry name" value="Gemin6_Sm-like_dom"/>
</dbReference>
<sequence length="106" mass="12143">MNDWQRKSPLDWQGYVDKQVKVAAAEEHEYEGWVLTVDPVSANIVLASFSESEKVVISVVSGHAIQEVQILKEADEEMKQRLSRIFAPEESKPYSPEELEQRKRGL</sequence>
<dbReference type="CDD" id="cd11676">
    <property type="entry name" value="Gemin6"/>
    <property type="match status" value="1"/>
</dbReference>
<comment type="subunit">
    <text evidence="10">Part of the core SMN complex that contains SMN1, GEMIN2/SIP1, DDX20/GEMIN3, GEMIN4, GEMIN5, GEMIN6, GEMIN7, GEMIN8 and STRAP/UNRIP. Part of the SMN-Sm complex that contains SMN1, GEMIN2/SIP1, DDX20/GEMIN3, GEMIN4, GEMIN5, GEMIN6, GEMIN7, GEMIN8, STRAP/UNRIP and the Sm proteins SNRPB, SNRPD1, SNRPD2, SNRPD3, SNRPE, SNRPF and SNRPG. Interacts with GEMIN7; the interaction is direct. Interacts with GEMIN8; the interaction is direct. Interacts with SNRPB, SNRPD2, SNRPD3 and SNRPE; the interaction is direct.</text>
</comment>
<dbReference type="InterPro" id="IPR009422">
    <property type="entry name" value="Gemin6"/>
</dbReference>
<comment type="subcellular location">
    <subcellularLocation>
        <location evidence="1">Cytoplasm</location>
    </subcellularLocation>
    <subcellularLocation>
        <location evidence="8">Nucleus</location>
        <location evidence="8">Gem</location>
    </subcellularLocation>
    <subcellularLocation>
        <location evidence="2">Nucleus</location>
        <location evidence="2">Nucleoplasm</location>
    </subcellularLocation>
</comment>
<name>A0A099Z731_TINGU</name>
<evidence type="ECO:0000256" key="5">
    <source>
        <dbReference type="ARBA" id="ARBA00022664"/>
    </source>
</evidence>
<evidence type="ECO:0000256" key="3">
    <source>
        <dbReference type="ARBA" id="ARBA00022490"/>
    </source>
</evidence>
<dbReference type="GO" id="GO:0000245">
    <property type="term" value="P:spliceosomal complex assembly"/>
    <property type="evidence" value="ECO:0007669"/>
    <property type="project" value="InterPro"/>
</dbReference>
<dbReference type="EMBL" id="KL890307">
    <property type="protein sequence ID" value="KGL77561.1"/>
    <property type="molecule type" value="Genomic_DNA"/>
</dbReference>
<evidence type="ECO:0000313" key="15">
    <source>
        <dbReference type="Proteomes" id="UP000053641"/>
    </source>
</evidence>
<dbReference type="Pfam" id="PF06372">
    <property type="entry name" value="Gemin6"/>
    <property type="match status" value="1"/>
</dbReference>
<organism evidence="14 15">
    <name type="scientific">Tinamus guttatus</name>
    <name type="common">White-throated tinamou</name>
    <dbReference type="NCBI Taxonomy" id="94827"/>
    <lineage>
        <taxon>Eukaryota</taxon>
        <taxon>Metazoa</taxon>
        <taxon>Chordata</taxon>
        <taxon>Craniata</taxon>
        <taxon>Vertebrata</taxon>
        <taxon>Euteleostomi</taxon>
        <taxon>Archelosauria</taxon>
        <taxon>Archosauria</taxon>
        <taxon>Dinosauria</taxon>
        <taxon>Saurischia</taxon>
        <taxon>Theropoda</taxon>
        <taxon>Coelurosauria</taxon>
        <taxon>Aves</taxon>
        <taxon>Palaeognathae</taxon>
        <taxon>Tinamiformes</taxon>
        <taxon>Tinamidae</taxon>
        <taxon>Tinamus</taxon>
    </lineage>
</organism>
<keyword evidence="6" id="KW-0508">mRNA splicing</keyword>
<evidence type="ECO:0000256" key="8">
    <source>
        <dbReference type="ARBA" id="ARBA00034695"/>
    </source>
</evidence>
<dbReference type="GO" id="GO:0032797">
    <property type="term" value="C:SMN complex"/>
    <property type="evidence" value="ECO:0007669"/>
    <property type="project" value="TreeGrafter"/>
</dbReference>
<keyword evidence="4" id="KW-0597">Phosphoprotein</keyword>